<dbReference type="Pfam" id="PF00144">
    <property type="entry name" value="Beta-lactamase"/>
    <property type="match status" value="1"/>
</dbReference>
<keyword evidence="1" id="KW-1133">Transmembrane helix</keyword>
<comment type="caution">
    <text evidence="4">The sequence shown here is derived from an EMBL/GenBank/DDBJ whole genome shotgun (WGS) entry which is preliminary data.</text>
</comment>
<organism evidence="4 5">
    <name type="scientific">Paenibacillus chitinolyticus</name>
    <dbReference type="NCBI Taxonomy" id="79263"/>
    <lineage>
        <taxon>Bacteria</taxon>
        <taxon>Bacillati</taxon>
        <taxon>Bacillota</taxon>
        <taxon>Bacilli</taxon>
        <taxon>Bacillales</taxon>
        <taxon>Paenibacillaceae</taxon>
        <taxon>Paenibacillus</taxon>
    </lineage>
</organism>
<dbReference type="PANTHER" id="PTHR46825:SF9">
    <property type="entry name" value="BETA-LACTAMASE-RELATED DOMAIN-CONTAINING PROTEIN"/>
    <property type="match status" value="1"/>
</dbReference>
<protein>
    <submittedName>
        <fullName evidence="4">Beta-lactamase family protein</fullName>
    </submittedName>
</protein>
<reference evidence="4 5" key="1">
    <citation type="submission" date="2022-05" db="EMBL/GenBank/DDBJ databases">
        <title>Genome Sequencing of Bee-Associated Microbes.</title>
        <authorList>
            <person name="Dunlap C."/>
        </authorList>
    </citation>
    <scope>NUCLEOTIDE SEQUENCE [LARGE SCALE GENOMIC DNA]</scope>
    <source>
        <strain evidence="4 5">NRRL B-23120</strain>
    </source>
</reference>
<name>A0ABT4FIC0_9BACL</name>
<feature type="signal peptide" evidence="2">
    <location>
        <begin position="1"/>
        <end position="43"/>
    </location>
</feature>
<dbReference type="InterPro" id="IPR001466">
    <property type="entry name" value="Beta-lactam-related"/>
</dbReference>
<feature type="transmembrane region" description="Helical" evidence="1">
    <location>
        <begin position="480"/>
        <end position="503"/>
    </location>
</feature>
<dbReference type="SUPFAM" id="SSF56601">
    <property type="entry name" value="beta-lactamase/transpeptidase-like"/>
    <property type="match status" value="1"/>
</dbReference>
<evidence type="ECO:0000256" key="1">
    <source>
        <dbReference type="SAM" id="Phobius"/>
    </source>
</evidence>
<feature type="domain" description="Beta-lactamase-related" evidence="3">
    <location>
        <begin position="57"/>
        <end position="370"/>
    </location>
</feature>
<evidence type="ECO:0000259" key="3">
    <source>
        <dbReference type="Pfam" id="PF00144"/>
    </source>
</evidence>
<proteinExistence type="predicted"/>
<gene>
    <name evidence="4" type="ORF">M5X16_18110</name>
</gene>
<evidence type="ECO:0000256" key="2">
    <source>
        <dbReference type="SAM" id="SignalP"/>
    </source>
</evidence>
<accession>A0ABT4FIC0</accession>
<dbReference type="Gene3D" id="3.40.710.10">
    <property type="entry name" value="DD-peptidase/beta-lactamase superfamily"/>
    <property type="match status" value="1"/>
</dbReference>
<dbReference type="EMBL" id="JAMDMJ010000023">
    <property type="protein sequence ID" value="MCY9597681.1"/>
    <property type="molecule type" value="Genomic_DNA"/>
</dbReference>
<feature type="transmembrane region" description="Helical" evidence="1">
    <location>
        <begin position="403"/>
        <end position="425"/>
    </location>
</feature>
<evidence type="ECO:0000313" key="4">
    <source>
        <dbReference type="EMBL" id="MCY9597681.1"/>
    </source>
</evidence>
<dbReference type="GeneID" id="95375859"/>
<keyword evidence="5" id="KW-1185">Reference proteome</keyword>
<keyword evidence="1" id="KW-0472">Membrane</keyword>
<keyword evidence="1" id="KW-0812">Transmembrane</keyword>
<dbReference type="InterPro" id="IPR050491">
    <property type="entry name" value="AmpC-like"/>
</dbReference>
<feature type="transmembrane region" description="Helical" evidence="1">
    <location>
        <begin position="437"/>
        <end position="460"/>
    </location>
</feature>
<dbReference type="Proteomes" id="UP001527202">
    <property type="component" value="Unassembled WGS sequence"/>
</dbReference>
<dbReference type="PANTHER" id="PTHR46825">
    <property type="entry name" value="D-ALANYL-D-ALANINE-CARBOXYPEPTIDASE/ENDOPEPTIDASE AMPH"/>
    <property type="match status" value="1"/>
</dbReference>
<keyword evidence="2" id="KW-0732">Signal</keyword>
<feature type="chain" id="PRO_5046429391" evidence="2">
    <location>
        <begin position="44"/>
        <end position="510"/>
    </location>
</feature>
<dbReference type="RefSeq" id="WP_241688860.1">
    <property type="nucleotide sequence ID" value="NZ_CP026520.1"/>
</dbReference>
<dbReference type="InterPro" id="IPR012338">
    <property type="entry name" value="Beta-lactam/transpept-like"/>
</dbReference>
<evidence type="ECO:0000313" key="5">
    <source>
        <dbReference type="Proteomes" id="UP001527202"/>
    </source>
</evidence>
<sequence length="510" mass="54593">MRMNLGAITKLTRSEKVRMRIGARTLLAAAAALLIAVPVPAKAAGSVSGKPDTTARIDAYMEAAMNRLHIPGAALGIVKEGGDTFYLQGYGTSGPSGAKTTPQTAFVLGSTSKSITAAAVMQLAEEGKIDLEAPVRRYLPDFRTADPERSDRIRVKDLLYQTSGFSKYDGVAALTQGDSTIGAHIGGLNKISLVRDPGTGFEYSNLNYNVLGGLVEKVSGTSYTAYVKDHLFEPLEMKSSFSSPEEAGGADMADMAAGYQSVFGFKVPTRQLAHTGTVPSGYLISTAEDMTHYLSAQMNGGRYKEKSVWSEKSNAALHEPEASMGGGASYAMGWTVKNGVLFHDGATENTYSFMVIHGDTGIILLLNTMDYLVPYDQIVMGIYGILQGEDAPVESLPNYIRTYALADMALTAVLVLAVRSFYSLFRRKKRVKPTAGRIALSAAGIAGIHLLLPACILLLPKLLHAPWPVLMVFLPGLSQGLYFMAILLVCTGLLKTAAVVRAIRTRKTAL</sequence>